<protein>
    <recommendedName>
        <fullName evidence="3">NB-ARC domain-containing protein</fullName>
    </recommendedName>
</protein>
<dbReference type="InterPro" id="IPR029058">
    <property type="entry name" value="AB_hydrolase_fold"/>
</dbReference>
<keyword evidence="1" id="KW-0433">Leucine-rich repeat</keyword>
<dbReference type="InterPro" id="IPR003591">
    <property type="entry name" value="Leu-rich_rpt_typical-subtyp"/>
</dbReference>
<accession>A0ABD3GQV1</accession>
<dbReference type="SUPFAM" id="SSF53474">
    <property type="entry name" value="alpha/beta-Hydrolases"/>
    <property type="match status" value="1"/>
</dbReference>
<keyword evidence="5" id="KW-1185">Reference proteome</keyword>
<dbReference type="Pfam" id="PF00931">
    <property type="entry name" value="NB-ARC"/>
    <property type="match status" value="1"/>
</dbReference>
<organism evidence="4 5">
    <name type="scientific">Riccia sorocarpa</name>
    <dbReference type="NCBI Taxonomy" id="122646"/>
    <lineage>
        <taxon>Eukaryota</taxon>
        <taxon>Viridiplantae</taxon>
        <taxon>Streptophyta</taxon>
        <taxon>Embryophyta</taxon>
        <taxon>Marchantiophyta</taxon>
        <taxon>Marchantiopsida</taxon>
        <taxon>Marchantiidae</taxon>
        <taxon>Marchantiales</taxon>
        <taxon>Ricciaceae</taxon>
        <taxon>Riccia</taxon>
    </lineage>
</organism>
<dbReference type="SUPFAM" id="SSF52047">
    <property type="entry name" value="RNI-like"/>
    <property type="match status" value="1"/>
</dbReference>
<dbReference type="EMBL" id="JBJQOH010000007">
    <property type="protein sequence ID" value="KAL3681066.1"/>
    <property type="molecule type" value="Genomic_DNA"/>
</dbReference>
<gene>
    <name evidence="4" type="ORF">R1sor_024022</name>
</gene>
<dbReference type="InterPro" id="IPR002182">
    <property type="entry name" value="NB-ARC"/>
</dbReference>
<dbReference type="InterPro" id="IPR027417">
    <property type="entry name" value="P-loop_NTPase"/>
</dbReference>
<keyword evidence="2" id="KW-0677">Repeat</keyword>
<dbReference type="PRINTS" id="PR00364">
    <property type="entry name" value="DISEASERSIST"/>
</dbReference>
<evidence type="ECO:0000313" key="5">
    <source>
        <dbReference type="Proteomes" id="UP001633002"/>
    </source>
</evidence>
<evidence type="ECO:0000256" key="1">
    <source>
        <dbReference type="ARBA" id="ARBA00022614"/>
    </source>
</evidence>
<comment type="caution">
    <text evidence="4">The sequence shown here is derived from an EMBL/GenBank/DDBJ whole genome shotgun (WGS) entry which is preliminary data.</text>
</comment>
<reference evidence="4 5" key="1">
    <citation type="submission" date="2024-09" db="EMBL/GenBank/DDBJ databases">
        <title>Chromosome-scale assembly of Riccia sorocarpa.</title>
        <authorList>
            <person name="Paukszto L."/>
        </authorList>
    </citation>
    <scope>NUCLEOTIDE SEQUENCE [LARGE SCALE GENOMIC DNA]</scope>
    <source>
        <strain evidence="4">LP-2024</strain>
        <tissue evidence="4">Aerial parts of the thallus</tissue>
    </source>
</reference>
<evidence type="ECO:0000259" key="3">
    <source>
        <dbReference type="Pfam" id="PF00931"/>
    </source>
</evidence>
<name>A0ABD3GQV1_9MARC</name>
<dbReference type="PANTHER" id="PTHR36766">
    <property type="entry name" value="PLANT BROAD-SPECTRUM MILDEW RESISTANCE PROTEIN RPW8"/>
    <property type="match status" value="1"/>
</dbReference>
<evidence type="ECO:0000256" key="2">
    <source>
        <dbReference type="ARBA" id="ARBA00022737"/>
    </source>
</evidence>
<dbReference type="Gene3D" id="3.40.50.300">
    <property type="entry name" value="P-loop containing nucleotide triphosphate hydrolases"/>
    <property type="match status" value="1"/>
</dbReference>
<dbReference type="Gene3D" id="1.10.8.430">
    <property type="entry name" value="Helical domain of apoptotic protease-activating factors"/>
    <property type="match status" value="1"/>
</dbReference>
<dbReference type="Gene3D" id="3.40.50.1820">
    <property type="entry name" value="alpha/beta hydrolase"/>
    <property type="match status" value="1"/>
</dbReference>
<dbReference type="SMART" id="SM00369">
    <property type="entry name" value="LRR_TYP"/>
    <property type="match status" value="3"/>
</dbReference>
<dbReference type="Proteomes" id="UP001633002">
    <property type="component" value="Unassembled WGS sequence"/>
</dbReference>
<dbReference type="InterPro" id="IPR032675">
    <property type="entry name" value="LRR_dom_sf"/>
</dbReference>
<proteinExistence type="predicted"/>
<feature type="domain" description="NB-ARC" evidence="3">
    <location>
        <begin position="325"/>
        <end position="460"/>
    </location>
</feature>
<dbReference type="Gene3D" id="3.80.10.10">
    <property type="entry name" value="Ribonuclease Inhibitor"/>
    <property type="match status" value="2"/>
</dbReference>
<evidence type="ECO:0000313" key="4">
    <source>
        <dbReference type="EMBL" id="KAL3681066.1"/>
    </source>
</evidence>
<dbReference type="SUPFAM" id="SSF52540">
    <property type="entry name" value="P-loop containing nucleoside triphosphate hydrolases"/>
    <property type="match status" value="1"/>
</dbReference>
<dbReference type="PANTHER" id="PTHR36766:SF69">
    <property type="entry name" value="DISEASE RESISTANCE PROTEIN RGA2-LIKE"/>
    <property type="match status" value="1"/>
</dbReference>
<dbReference type="InterPro" id="IPR042197">
    <property type="entry name" value="Apaf_helical"/>
</dbReference>
<dbReference type="AlphaFoldDB" id="A0ABD3GQV1"/>
<sequence length="1157" mass="132053">MSHLLPLSHSSAAVRQLASRGGKLDGASSSSSHHDMSSFQINSSLYQLYAPEPPLKADIDIFFFHGLLLGDPLDHVAHTTTWRSLDKKEEIWPKCWLPSDYSLARVITVAYDAYTKTSMTRGRMDLHLIGESLLSDIILERKIEGSLRPLVLVGHCFGGLVIKQVCLHAKRSLKDERLNNMFLSNIKGICFYSTPHHGMEGLDHLVKHGSPLANLIHALNTESARLHESFDELWRFKFRHWDIISICETQPSDERSSVLVPEGSSRYGTCIPVAANHFTVCRPIDKQSTNYQLLIKLVTDCSVKGKITQALEVPEIIVGRESAIDDAMETLQKHAFICFSGTGGVGKTTTAKILFNRLCAQFDFTCFLSDVKLRGNTDEIREKAKRSIRCEGREVEHLKWDEVRGSKLLLVFDDISKDDHLKLLKELAKDNGNPDSRFIATSRDGDCVRLFERAEKIHVQIQSLDILGYEDASRLFMFYIGLKPKNVTENTVKQIVQACDGLPLLLEVMGKYLGGVQEKKIWMSVPAILHSWDNVMPLEEAVWKKLQISFDNLGSEEQEMFLDVATCFSGIRWRDWLERLGFGEHSDFVGDHWKRIVETAMTAWGSRHRGAEVRLNTLVDRSLVQIRTEGTERVFSMHEHLRAMGQRIAREKSRNVTWPPAEADLPLLRQHRDKKAGNRRFCCWGRALPQLDVQYVRVPATIEASINQHPSGTILFCDHCKVSGIQLPAETTTLLWERTSKQAVVSLPTGVFRVTWKEPIMPRRPQEIKIIQDEGFREICEELVVLELSGHDDSDAESILWVNARISLRNLESLTLHYCRLEQSSGSWLQRCLKLRRLSVISCCRGVQFLHLVKTVGQLTNLEQLKITEKKDTDPFSDVVEFTQQLSTNEVLEIVEIEDTDSLDLGRYELQSDFFMLPDSFGNMSSLTHLSLESKLHRALPKSFGNLENLSKLSLSCPSLQTLPDSFGDLGCLSSLDLLSDELQKLPSSFESLTSLKSLRLKCSKLQRLPESLLNLTHLEELHFHECKKLEVLPGWIWDLGNLRKLKFPVCGDLRKVPDSLRRLIHLETLWCSFPVGSAASSEQEREDLRESVQEFGKLSQPLLADLSFRKRFAYEIKFRSVLWFERRSKDFTDLELEQKQENFVASLERMKYIRTW</sequence>